<dbReference type="RefSeq" id="WP_093120573.1">
    <property type="nucleotide sequence ID" value="NZ_FODS01000039.1"/>
</dbReference>
<reference evidence="2 3" key="1">
    <citation type="submission" date="2016-10" db="EMBL/GenBank/DDBJ databases">
        <authorList>
            <person name="de Groot N.N."/>
        </authorList>
    </citation>
    <scope>NUCLEOTIDE SEQUENCE [LARGE SCALE GENOMIC DNA]</scope>
    <source>
        <strain evidence="2 3">DSM 27842</strain>
    </source>
</reference>
<organism evidence="2 3">
    <name type="scientific">Salinihabitans flavidus</name>
    <dbReference type="NCBI Taxonomy" id="569882"/>
    <lineage>
        <taxon>Bacteria</taxon>
        <taxon>Pseudomonadati</taxon>
        <taxon>Pseudomonadota</taxon>
        <taxon>Alphaproteobacteria</taxon>
        <taxon>Rhodobacterales</taxon>
        <taxon>Roseobacteraceae</taxon>
        <taxon>Salinihabitans</taxon>
    </lineage>
</organism>
<keyword evidence="3" id="KW-1185">Reference proteome</keyword>
<gene>
    <name evidence="2" type="ORF">SAMN04490248_13914</name>
</gene>
<evidence type="ECO:0000313" key="3">
    <source>
        <dbReference type="Proteomes" id="UP000198893"/>
    </source>
</evidence>
<dbReference type="OrthoDB" id="7857251at2"/>
<dbReference type="STRING" id="569882.SAMN04490248_13914"/>
<dbReference type="AlphaFoldDB" id="A0A1H8W0Y6"/>
<accession>A0A1H8W0Y6</accession>
<sequence>MRVLSVLAARGGLAAMLMIALAVLAATTPAFADAHDSHPEIAVVADNHGAIAGHAAHDGAVDRSCHPDPTCSPAAILIARPPFGAAGYQVARQTLAKTRIRGRNAPVDLPPPRVRALLQSNRPNDFQT</sequence>
<keyword evidence="1" id="KW-0732">Signal</keyword>
<evidence type="ECO:0000313" key="2">
    <source>
        <dbReference type="EMBL" id="SEP21270.1"/>
    </source>
</evidence>
<name>A0A1H8W0Y6_9RHOB</name>
<evidence type="ECO:0000256" key="1">
    <source>
        <dbReference type="SAM" id="SignalP"/>
    </source>
</evidence>
<dbReference type="EMBL" id="FODS01000039">
    <property type="protein sequence ID" value="SEP21270.1"/>
    <property type="molecule type" value="Genomic_DNA"/>
</dbReference>
<protein>
    <submittedName>
        <fullName evidence="2">Uncharacterized protein</fullName>
    </submittedName>
</protein>
<feature type="chain" id="PRO_5011743563" evidence="1">
    <location>
        <begin position="33"/>
        <end position="128"/>
    </location>
</feature>
<feature type="signal peptide" evidence="1">
    <location>
        <begin position="1"/>
        <end position="32"/>
    </location>
</feature>
<proteinExistence type="predicted"/>
<dbReference type="Proteomes" id="UP000198893">
    <property type="component" value="Unassembled WGS sequence"/>
</dbReference>